<evidence type="ECO:0000256" key="8">
    <source>
        <dbReference type="ARBA" id="ARBA00023027"/>
    </source>
</evidence>
<evidence type="ECO:0000256" key="2">
    <source>
        <dbReference type="ARBA" id="ARBA00004940"/>
    </source>
</evidence>
<protein>
    <recommendedName>
        <fullName evidence="3">histidinol dehydrogenase</fullName>
        <ecNumber evidence="3">1.1.1.23</ecNumber>
    </recommendedName>
</protein>
<keyword evidence="9" id="KW-0368">Histidine biosynthesis</keyword>
<evidence type="ECO:0000256" key="5">
    <source>
        <dbReference type="ARBA" id="ARBA00022723"/>
    </source>
</evidence>
<dbReference type="Pfam" id="PF00815">
    <property type="entry name" value="Histidinol_dh"/>
    <property type="match status" value="1"/>
</dbReference>
<dbReference type="PANTHER" id="PTHR21256:SF2">
    <property type="entry name" value="HISTIDINE BIOSYNTHESIS TRIFUNCTIONAL PROTEIN"/>
    <property type="match status" value="1"/>
</dbReference>
<keyword evidence="8" id="KW-0520">NAD</keyword>
<evidence type="ECO:0000256" key="10">
    <source>
        <dbReference type="ARBA" id="ARBA00049489"/>
    </source>
</evidence>
<dbReference type="PANTHER" id="PTHR21256">
    <property type="entry name" value="HISTIDINOL DEHYDROGENASE HDH"/>
    <property type="match status" value="1"/>
</dbReference>
<evidence type="ECO:0000256" key="3">
    <source>
        <dbReference type="ARBA" id="ARBA00012965"/>
    </source>
</evidence>
<organism evidence="11">
    <name type="scientific">human gut metagenome</name>
    <dbReference type="NCBI Taxonomy" id="408170"/>
    <lineage>
        <taxon>unclassified sequences</taxon>
        <taxon>metagenomes</taxon>
        <taxon>organismal metagenomes</taxon>
    </lineage>
</organism>
<dbReference type="AlphaFoldDB" id="W1YN55"/>
<keyword evidence="4" id="KW-0028">Amino-acid biosynthesis</keyword>
<sequence length="70" mass="7755">LGDYVGGTNHVLPTSGTARFSSPLGVYDFVKRTSFTQFTKERLEEVATHITTLARTEGLEAHARAIEVRF</sequence>
<comment type="pathway">
    <text evidence="2">Amino-acid biosynthesis; L-histidine biosynthesis; L-histidine from 5-phospho-alpha-D-ribose 1-diphosphate: step 9/9.</text>
</comment>
<proteinExistence type="predicted"/>
<comment type="catalytic activity">
    <reaction evidence="10">
        <text>L-histidinol + 2 NAD(+) + H2O = L-histidine + 2 NADH + 3 H(+)</text>
        <dbReference type="Rhea" id="RHEA:20641"/>
        <dbReference type="ChEBI" id="CHEBI:15377"/>
        <dbReference type="ChEBI" id="CHEBI:15378"/>
        <dbReference type="ChEBI" id="CHEBI:57540"/>
        <dbReference type="ChEBI" id="CHEBI:57595"/>
        <dbReference type="ChEBI" id="CHEBI:57699"/>
        <dbReference type="ChEBI" id="CHEBI:57945"/>
        <dbReference type="EC" id="1.1.1.23"/>
    </reaction>
</comment>
<keyword evidence="6" id="KW-0862">Zinc</keyword>
<feature type="non-terminal residue" evidence="11">
    <location>
        <position position="70"/>
    </location>
</feature>
<gene>
    <name evidence="11" type="ORF">Q604_UNBC01964G0001</name>
</gene>
<comment type="cofactor">
    <cofactor evidence="1">
        <name>Zn(2+)</name>
        <dbReference type="ChEBI" id="CHEBI:29105"/>
    </cofactor>
</comment>
<dbReference type="GO" id="GO:0046872">
    <property type="term" value="F:metal ion binding"/>
    <property type="evidence" value="ECO:0007669"/>
    <property type="project" value="UniProtKB-KW"/>
</dbReference>
<dbReference type="EC" id="1.1.1.23" evidence="3"/>
<evidence type="ECO:0000256" key="1">
    <source>
        <dbReference type="ARBA" id="ARBA00001947"/>
    </source>
</evidence>
<name>W1YN55_9ZZZZ</name>
<reference evidence="11" key="1">
    <citation type="submission" date="2013-12" db="EMBL/GenBank/DDBJ databases">
        <title>A Varibaculum cambriense genome reconstructed from a premature infant gut community with otherwise low bacterial novelty that shifts toward anaerobic metabolism during the third week of life.</title>
        <authorList>
            <person name="Brown C.T."/>
            <person name="Sharon I."/>
            <person name="Thomas B.C."/>
            <person name="Castelle C.J."/>
            <person name="Morowitz M.J."/>
            <person name="Banfield J.F."/>
        </authorList>
    </citation>
    <scope>NUCLEOTIDE SEQUENCE</scope>
</reference>
<dbReference type="SUPFAM" id="SSF53720">
    <property type="entry name" value="ALDH-like"/>
    <property type="match status" value="1"/>
</dbReference>
<dbReference type="GO" id="GO:0000105">
    <property type="term" value="P:L-histidine biosynthetic process"/>
    <property type="evidence" value="ECO:0007669"/>
    <property type="project" value="UniProtKB-KW"/>
</dbReference>
<evidence type="ECO:0000256" key="7">
    <source>
        <dbReference type="ARBA" id="ARBA00023002"/>
    </source>
</evidence>
<evidence type="ECO:0000313" key="11">
    <source>
        <dbReference type="EMBL" id="ETJ44008.1"/>
    </source>
</evidence>
<evidence type="ECO:0000256" key="6">
    <source>
        <dbReference type="ARBA" id="ARBA00022833"/>
    </source>
</evidence>
<evidence type="ECO:0000256" key="9">
    <source>
        <dbReference type="ARBA" id="ARBA00023102"/>
    </source>
</evidence>
<dbReference type="GO" id="GO:0004399">
    <property type="term" value="F:histidinol dehydrogenase activity"/>
    <property type="evidence" value="ECO:0007669"/>
    <property type="project" value="UniProtKB-EC"/>
</dbReference>
<evidence type="ECO:0000256" key="4">
    <source>
        <dbReference type="ARBA" id="ARBA00022605"/>
    </source>
</evidence>
<keyword evidence="5" id="KW-0479">Metal-binding</keyword>
<dbReference type="EMBL" id="AZMM01001964">
    <property type="protein sequence ID" value="ETJ44008.1"/>
    <property type="molecule type" value="Genomic_DNA"/>
</dbReference>
<dbReference type="InterPro" id="IPR012131">
    <property type="entry name" value="Hstdl_DH"/>
</dbReference>
<accession>W1YN55</accession>
<dbReference type="GO" id="GO:0005829">
    <property type="term" value="C:cytosol"/>
    <property type="evidence" value="ECO:0007669"/>
    <property type="project" value="TreeGrafter"/>
</dbReference>
<dbReference type="InterPro" id="IPR016161">
    <property type="entry name" value="Ald_DH/histidinol_DH"/>
</dbReference>
<dbReference type="FunFam" id="1.20.5.1300:FF:000002">
    <property type="entry name" value="Histidinol dehydrogenase, chloroplastic"/>
    <property type="match status" value="1"/>
</dbReference>
<dbReference type="Gene3D" id="1.20.5.1300">
    <property type="match status" value="1"/>
</dbReference>
<comment type="caution">
    <text evidence="11">The sequence shown here is derived from an EMBL/GenBank/DDBJ whole genome shotgun (WGS) entry which is preliminary data.</text>
</comment>
<keyword evidence="7" id="KW-0560">Oxidoreductase</keyword>
<dbReference type="GO" id="GO:0051287">
    <property type="term" value="F:NAD binding"/>
    <property type="evidence" value="ECO:0007669"/>
    <property type="project" value="InterPro"/>
</dbReference>
<feature type="non-terminal residue" evidence="11">
    <location>
        <position position="1"/>
    </location>
</feature>